<keyword evidence="5" id="KW-1133">Transmembrane helix</keyword>
<proteinExistence type="predicted"/>
<evidence type="ECO:0000256" key="4">
    <source>
        <dbReference type="PROSITE-ProRule" id="PRU10141"/>
    </source>
</evidence>
<dbReference type="InterPro" id="IPR011009">
    <property type="entry name" value="Kinase-like_dom_sf"/>
</dbReference>
<keyword evidence="3" id="KW-0479">Metal-binding</keyword>
<dbReference type="PROSITE" id="PS50011">
    <property type="entry name" value="PROTEIN_KINASE_DOM"/>
    <property type="match status" value="1"/>
</dbReference>
<keyword evidence="10" id="KW-1185">Reference proteome</keyword>
<accession>A0A833TEA6</accession>
<dbReference type="InterPro" id="IPR051931">
    <property type="entry name" value="PAK3-like"/>
</dbReference>
<dbReference type="InterPro" id="IPR000315">
    <property type="entry name" value="Znf_B-box"/>
</dbReference>
<dbReference type="SUPFAM" id="SSF56112">
    <property type="entry name" value="Protein kinase-like (PK-like)"/>
    <property type="match status" value="1"/>
</dbReference>
<dbReference type="PANTHER" id="PTHR45832:SF6">
    <property type="entry name" value="PROTEIN KINASE DOMAIN-CONTAINING PROTEIN"/>
    <property type="match status" value="1"/>
</dbReference>
<evidence type="ECO:0000256" key="2">
    <source>
        <dbReference type="ARBA" id="ARBA00022840"/>
    </source>
</evidence>
<sequence length="1209" mass="134392">MKTPVSTSDTCLYGSVVGMEKILALDLHDNQSTDPKATSPPSECDECEQRTAQVNCDECGLVYCSQCDVHRHRKGKLQLHQRVQITRKRVDAPELDEIQEQAENSTANWENDDVCEWLKAHDLKLFVDEAQEQQITGATLLSPKGLERFLDAATGVSRGHKKKLQREVQKLQSSVKSPASIAKMTLLPTPSPPIQRPNTSVRRIGLNLRVDVEPAASKPPSRRGLGQLKIEVNEDNHAAISAPKRIAGGRQNAGSLGLDIAQVRKEEKTVAASFDFSATGRLQTQGFEIDTRGIANAPFSNSKQHSNNGSKSASAIEAISTKDYLLILEELGHGAGGKVYKALYMPTFRLVAVKVIRVYDQKKRHQMPHKQRVKELVVFYDAYTNPELGSVSIVLEYMDGGSLEDYVQSACEEGGCLTEKEIANVAACGLKGLVFLHEHHQLHRDIKLSNMLINSQGQVKISDFGISRDLESTLAKATTFTGTLLYMAPERISGGMYSYPSDLWSFGLAVMACAIGKLPVPTKDGYWGVVHAVQEQPSPRLQDYGDHFSPELCDFLDQCLQKNPIYRPPAARLLEHPFIKNNYSLREQENVRLSRDQQPPTAKALERSRQELRNIADKAQIWCRDHADDVRGLSSQDMSTHNKVEALAKQLRLSVVEVASHFTFLDDAATLSKRTLVTYSLPEILGSKMAGLMRYFASLFLLCTTALTLPSLPAQAAEDPCQLSDVLWLWSGALTSRSITFKVGLREGYTCVDSDFVLYAFPELLEGEKPHSSIATCSDVDSGEAGEGEVRSAASYDTPNVKECTLSDLPHSDRKYRYELTLLRTGETVRSGTFTTPREEGEPFNYRVAFASCADEMSDPEVFEEIKKENALFFMHTGDLHYHNLVVNNVAAFRDGYNSIFASPAGQAMLAMDVPFVYMWDDHDFGPDNSDSTAPGRNASVQAYHEFVPHYPLIGGRSRSNTVHQAFTIGRVRYLLTDLRSARTPNTARAAPTKTVLGKKQKAWFKSELVRATSDPNIRLIIWVNTMPWLDDERKWGHFVHEQQELVNFIKAHGLNKWVPIVIVSGDAHMLAVDDGSHSPGNLTVLHSAALGRPGSIKGGPYSHGAFPGSGQYAVMDVTDEGGEDGRVCLYYRGMNIYKGKLVEFDTCYPERTPPVTPYYPPPIPIRIMKRVFKKAKRYTGTAVFVLISVVALLVYRNKRHAVHTKKHS</sequence>
<dbReference type="SMART" id="SM00454">
    <property type="entry name" value="SAM"/>
    <property type="match status" value="1"/>
</dbReference>
<evidence type="ECO:0000259" key="8">
    <source>
        <dbReference type="PROSITE" id="PS50119"/>
    </source>
</evidence>
<dbReference type="SUPFAM" id="SSF47769">
    <property type="entry name" value="SAM/Pointed domain"/>
    <property type="match status" value="1"/>
</dbReference>
<dbReference type="InterPro" id="IPR017441">
    <property type="entry name" value="Protein_kinase_ATP_BS"/>
</dbReference>
<dbReference type="Gene3D" id="3.60.21.70">
    <property type="entry name" value="PhoD-like phosphatase"/>
    <property type="match status" value="1"/>
</dbReference>
<feature type="transmembrane region" description="Helical" evidence="5">
    <location>
        <begin position="1179"/>
        <end position="1196"/>
    </location>
</feature>
<dbReference type="PANTHER" id="PTHR45832">
    <property type="entry name" value="SERINE/THREONINE-PROTEIN KINASE SAMKA-RELATED-RELATED"/>
    <property type="match status" value="1"/>
</dbReference>
<dbReference type="Pfam" id="PF00069">
    <property type="entry name" value="Pkinase"/>
    <property type="match status" value="1"/>
</dbReference>
<dbReference type="InterPro" id="IPR000719">
    <property type="entry name" value="Prot_kinase_dom"/>
</dbReference>
<dbReference type="InterPro" id="IPR029052">
    <property type="entry name" value="Metallo-depent_PP-like"/>
</dbReference>
<dbReference type="EMBL" id="WSZM01000174">
    <property type="protein sequence ID" value="KAF4039476.1"/>
    <property type="molecule type" value="Genomic_DNA"/>
</dbReference>
<name>A0A833TEA6_PHYIN</name>
<protein>
    <submittedName>
        <fullName evidence="9">Pleckstrin homology domain-containing proteinoD</fullName>
    </submittedName>
</protein>
<dbReference type="PROSITE" id="PS00107">
    <property type="entry name" value="PROTEIN_KINASE_ATP"/>
    <property type="match status" value="1"/>
</dbReference>
<dbReference type="Gene3D" id="1.10.150.50">
    <property type="entry name" value="Transcription Factor, Ets-1"/>
    <property type="match status" value="1"/>
</dbReference>
<evidence type="ECO:0000313" key="9">
    <source>
        <dbReference type="EMBL" id="KAF4039476.1"/>
    </source>
</evidence>
<reference evidence="9" key="1">
    <citation type="submission" date="2020-04" db="EMBL/GenBank/DDBJ databases">
        <title>Hybrid Assembly of Korean Phytophthora infestans isolates.</title>
        <authorList>
            <person name="Prokchorchik M."/>
            <person name="Lee Y."/>
            <person name="Seo J."/>
            <person name="Cho J.-H."/>
            <person name="Park Y.-E."/>
            <person name="Jang D.-C."/>
            <person name="Im J.-S."/>
            <person name="Choi J.-G."/>
            <person name="Park H.-J."/>
            <person name="Lee G.-B."/>
            <person name="Lee Y.-G."/>
            <person name="Hong S.-Y."/>
            <person name="Cho K."/>
            <person name="Sohn K.H."/>
        </authorList>
    </citation>
    <scope>NUCLEOTIDE SEQUENCE</scope>
    <source>
        <strain evidence="9">KR_1_A1</strain>
    </source>
</reference>
<evidence type="ECO:0000313" key="10">
    <source>
        <dbReference type="Proteomes" id="UP000602510"/>
    </source>
</evidence>
<dbReference type="InterPro" id="IPR018946">
    <property type="entry name" value="PhoD-like_MPP"/>
</dbReference>
<dbReference type="Pfam" id="PF07647">
    <property type="entry name" value="SAM_2"/>
    <property type="match status" value="1"/>
</dbReference>
<organism evidence="9 10">
    <name type="scientific">Phytophthora infestans</name>
    <name type="common">Potato late blight agent</name>
    <name type="synonym">Botrytis infestans</name>
    <dbReference type="NCBI Taxonomy" id="4787"/>
    <lineage>
        <taxon>Eukaryota</taxon>
        <taxon>Sar</taxon>
        <taxon>Stramenopiles</taxon>
        <taxon>Oomycota</taxon>
        <taxon>Peronosporomycetes</taxon>
        <taxon>Peronosporales</taxon>
        <taxon>Peronosporaceae</taxon>
        <taxon>Phytophthora</taxon>
    </lineage>
</organism>
<dbReference type="GO" id="GO:0008270">
    <property type="term" value="F:zinc ion binding"/>
    <property type="evidence" value="ECO:0007669"/>
    <property type="project" value="UniProtKB-KW"/>
</dbReference>
<keyword evidence="3" id="KW-0862">Zinc</keyword>
<dbReference type="Pfam" id="PF09423">
    <property type="entry name" value="PhoD"/>
    <property type="match status" value="1"/>
</dbReference>
<dbReference type="InterPro" id="IPR013761">
    <property type="entry name" value="SAM/pointed_sf"/>
</dbReference>
<gene>
    <name evidence="9" type="ORF">GN244_ATG08307</name>
</gene>
<feature type="domain" description="SAM" evidence="7">
    <location>
        <begin position="109"/>
        <end position="174"/>
    </location>
</feature>
<keyword evidence="2 4" id="KW-0067">ATP-binding</keyword>
<dbReference type="GO" id="GO:0004672">
    <property type="term" value="F:protein kinase activity"/>
    <property type="evidence" value="ECO:0007669"/>
    <property type="project" value="InterPro"/>
</dbReference>
<dbReference type="Gene3D" id="1.10.510.10">
    <property type="entry name" value="Transferase(Phosphotransferase) domain 1"/>
    <property type="match status" value="1"/>
</dbReference>
<dbReference type="CDD" id="cd07389">
    <property type="entry name" value="MPP_PhoD"/>
    <property type="match status" value="1"/>
</dbReference>
<keyword evidence="5" id="KW-0812">Transmembrane</keyword>
<dbReference type="InterPro" id="IPR001660">
    <property type="entry name" value="SAM"/>
</dbReference>
<evidence type="ECO:0000256" key="1">
    <source>
        <dbReference type="ARBA" id="ARBA00022741"/>
    </source>
</evidence>
<comment type="caution">
    <text evidence="9">The sequence shown here is derived from an EMBL/GenBank/DDBJ whole genome shotgun (WGS) entry which is preliminary data.</text>
</comment>
<dbReference type="PROSITE" id="PS50105">
    <property type="entry name" value="SAM_DOMAIN"/>
    <property type="match status" value="1"/>
</dbReference>
<keyword evidence="5" id="KW-0472">Membrane</keyword>
<dbReference type="AlphaFoldDB" id="A0A833TEA6"/>
<evidence type="ECO:0000259" key="7">
    <source>
        <dbReference type="PROSITE" id="PS50105"/>
    </source>
</evidence>
<keyword evidence="3" id="KW-0863">Zinc-finger</keyword>
<feature type="binding site" evidence="4">
    <location>
        <position position="354"/>
    </location>
    <ligand>
        <name>ATP</name>
        <dbReference type="ChEBI" id="CHEBI:30616"/>
    </ligand>
</feature>
<dbReference type="GO" id="GO:0005524">
    <property type="term" value="F:ATP binding"/>
    <property type="evidence" value="ECO:0007669"/>
    <property type="project" value="UniProtKB-UniRule"/>
</dbReference>
<keyword evidence="1 4" id="KW-0547">Nucleotide-binding</keyword>
<dbReference type="PROSITE" id="PS50119">
    <property type="entry name" value="ZF_BBOX"/>
    <property type="match status" value="1"/>
</dbReference>
<dbReference type="Proteomes" id="UP000602510">
    <property type="component" value="Unassembled WGS sequence"/>
</dbReference>
<feature type="domain" description="B box-type" evidence="8">
    <location>
        <begin position="39"/>
        <end position="85"/>
    </location>
</feature>
<dbReference type="SUPFAM" id="SSF56300">
    <property type="entry name" value="Metallo-dependent phosphatases"/>
    <property type="match status" value="1"/>
</dbReference>
<dbReference type="InterPro" id="IPR038607">
    <property type="entry name" value="PhoD-like_sf"/>
</dbReference>
<feature type="domain" description="Protein kinase" evidence="6">
    <location>
        <begin position="325"/>
        <end position="579"/>
    </location>
</feature>
<dbReference type="SMART" id="SM00220">
    <property type="entry name" value="S_TKc"/>
    <property type="match status" value="1"/>
</dbReference>
<evidence type="ECO:0000256" key="5">
    <source>
        <dbReference type="SAM" id="Phobius"/>
    </source>
</evidence>
<evidence type="ECO:0000256" key="3">
    <source>
        <dbReference type="PROSITE-ProRule" id="PRU00024"/>
    </source>
</evidence>
<evidence type="ECO:0000259" key="6">
    <source>
        <dbReference type="PROSITE" id="PS50011"/>
    </source>
</evidence>
<dbReference type="SMART" id="SM00336">
    <property type="entry name" value="BBOX"/>
    <property type="match status" value="1"/>
</dbReference>
<dbReference type="CDD" id="cd19757">
    <property type="entry name" value="Bbox1"/>
    <property type="match status" value="1"/>
</dbReference>